<evidence type="ECO:0000313" key="3">
    <source>
        <dbReference type="EMBL" id="CAG6628644.1"/>
    </source>
</evidence>
<accession>A0A8D8QBC8</accession>
<feature type="transmembrane region" description="Helical" evidence="2">
    <location>
        <begin position="38"/>
        <end position="62"/>
    </location>
</feature>
<keyword evidence="2" id="KW-1133">Transmembrane helix</keyword>
<name>A0A8D8QBC8_9HEMI</name>
<feature type="transmembrane region" description="Helical" evidence="2">
    <location>
        <begin position="153"/>
        <end position="177"/>
    </location>
</feature>
<keyword evidence="2" id="KW-0812">Transmembrane</keyword>
<protein>
    <submittedName>
        <fullName evidence="3">Uncharacterized protein</fullName>
    </submittedName>
</protein>
<evidence type="ECO:0000256" key="1">
    <source>
        <dbReference type="SAM" id="MobiDB-lite"/>
    </source>
</evidence>
<evidence type="ECO:0000256" key="2">
    <source>
        <dbReference type="SAM" id="Phobius"/>
    </source>
</evidence>
<dbReference type="AlphaFoldDB" id="A0A8D8QBC8"/>
<dbReference type="PRINTS" id="PR01217">
    <property type="entry name" value="PRICHEXTENSN"/>
</dbReference>
<dbReference type="EMBL" id="HBUF01068394">
    <property type="protein sequence ID" value="CAG6628644.1"/>
    <property type="molecule type" value="Transcribed_RNA"/>
</dbReference>
<organism evidence="3">
    <name type="scientific">Cacopsylla melanoneura</name>
    <dbReference type="NCBI Taxonomy" id="428564"/>
    <lineage>
        <taxon>Eukaryota</taxon>
        <taxon>Metazoa</taxon>
        <taxon>Ecdysozoa</taxon>
        <taxon>Arthropoda</taxon>
        <taxon>Hexapoda</taxon>
        <taxon>Insecta</taxon>
        <taxon>Pterygota</taxon>
        <taxon>Neoptera</taxon>
        <taxon>Paraneoptera</taxon>
        <taxon>Hemiptera</taxon>
        <taxon>Sternorrhyncha</taxon>
        <taxon>Psylloidea</taxon>
        <taxon>Psyllidae</taxon>
        <taxon>Psyllinae</taxon>
        <taxon>Cacopsylla</taxon>
    </lineage>
</organism>
<keyword evidence="2" id="KW-0472">Membrane</keyword>
<reference evidence="3" key="1">
    <citation type="submission" date="2021-05" db="EMBL/GenBank/DDBJ databases">
        <authorList>
            <person name="Alioto T."/>
            <person name="Alioto T."/>
            <person name="Gomez Garrido J."/>
        </authorList>
    </citation>
    <scope>NUCLEOTIDE SEQUENCE</scope>
</reference>
<sequence length="214" mass="24504">MEITSVSISKNKISLTLFVKYPRISLKKIPFSPRLTRGFCWLFCPPPPLFIPPPFFFFFFFFPPPPPPPPSPPPPPPPFPPPPPPPSPPPPPPPLSPPPPPPLLPPPPPPPLPPPPPPPFSPPPPPPLFFFFFFFFSNFITENKNTLCLNFFYSVHFFFANRCSSFLCVGLFSRYIITKKKSSTSWKNLFRKKVTNFHHIYNERRVNFQRNSDA</sequence>
<feature type="region of interest" description="Disordered" evidence="1">
    <location>
        <begin position="69"/>
        <end position="117"/>
    </location>
</feature>
<proteinExistence type="predicted"/>